<accession>A0A160VCU3</accession>
<dbReference type="EMBL" id="FAXA01000248">
    <property type="protein sequence ID" value="CUV05232.1"/>
    <property type="molecule type" value="Genomic_DNA"/>
</dbReference>
<dbReference type="Gene3D" id="3.30.9.10">
    <property type="entry name" value="D-Amino Acid Oxidase, subunit A, domain 2"/>
    <property type="match status" value="1"/>
</dbReference>
<reference evidence="4" key="1">
    <citation type="submission" date="2015-10" db="EMBL/GenBank/DDBJ databases">
        <authorList>
            <person name="Gilbert D.G."/>
        </authorList>
    </citation>
    <scope>NUCLEOTIDE SEQUENCE</scope>
</reference>
<evidence type="ECO:0000313" key="4">
    <source>
        <dbReference type="EMBL" id="CUV05232.1"/>
    </source>
</evidence>
<dbReference type="PANTHER" id="PTHR13847:SF289">
    <property type="entry name" value="GLYCINE OXIDASE"/>
    <property type="match status" value="1"/>
</dbReference>
<evidence type="ECO:0000256" key="1">
    <source>
        <dbReference type="ARBA" id="ARBA00023002"/>
    </source>
</evidence>
<sequence>MSTGPSRKQVKVTVVGAGIVGSAIAYSLARRGAAVTVIDKGRPGAGATSHSFAWINATAKHPVSYHNFNRRSLGMWDRFAKGLGVDVGLRWGGQLEWASTAVGAYELESRAAQLRAWGYPCQLLDAAHMAHIEPGLSPREVTAAIYCELDGMVEPTLAAQACIQAAVKLGASAKLETQVTDVMNNSSSATVVAGGETIDADVVVLAGGVDNTVLAAMAGITIPQEESPGVVIRTGPIAQPLLSNVSVLYAPSLEPGRPEIHLRQCLDGSAMIGEGSQESLARDDTQAHADELLARAAEYVPALKGAAAIPVPVGYRPMPLDGFPVAGFSPKSPNVYLALTHSGVTLAPLMAQLATMEIIDAAQVDLLSNYRPSRFD</sequence>
<gene>
    <name evidence="4" type="ORF">MGWOODY_Clf2702</name>
</gene>
<evidence type="ECO:0000256" key="2">
    <source>
        <dbReference type="SAM" id="Phobius"/>
    </source>
</evidence>
<keyword evidence="2" id="KW-1133">Transmembrane helix</keyword>
<keyword evidence="2" id="KW-0812">Transmembrane</keyword>
<name>A0A160VCU3_9ZZZZ</name>
<dbReference type="GO" id="GO:0005737">
    <property type="term" value="C:cytoplasm"/>
    <property type="evidence" value="ECO:0007669"/>
    <property type="project" value="TreeGrafter"/>
</dbReference>
<dbReference type="AlphaFoldDB" id="A0A160VCU3"/>
<keyword evidence="1" id="KW-0560">Oxidoreductase</keyword>
<dbReference type="PANTHER" id="PTHR13847">
    <property type="entry name" value="SARCOSINE DEHYDROGENASE-RELATED"/>
    <property type="match status" value="1"/>
</dbReference>
<dbReference type="InterPro" id="IPR036188">
    <property type="entry name" value="FAD/NAD-bd_sf"/>
</dbReference>
<organism evidence="4">
    <name type="scientific">hydrothermal vent metagenome</name>
    <dbReference type="NCBI Taxonomy" id="652676"/>
    <lineage>
        <taxon>unclassified sequences</taxon>
        <taxon>metagenomes</taxon>
        <taxon>ecological metagenomes</taxon>
    </lineage>
</organism>
<protein>
    <submittedName>
        <fullName evidence="4">Gll0956 protein</fullName>
    </submittedName>
</protein>
<evidence type="ECO:0000259" key="3">
    <source>
        <dbReference type="Pfam" id="PF01266"/>
    </source>
</evidence>
<keyword evidence="2" id="KW-0472">Membrane</keyword>
<dbReference type="InterPro" id="IPR006076">
    <property type="entry name" value="FAD-dep_OxRdtase"/>
</dbReference>
<dbReference type="Pfam" id="PF01266">
    <property type="entry name" value="DAO"/>
    <property type="match status" value="1"/>
</dbReference>
<dbReference type="GO" id="GO:0016491">
    <property type="term" value="F:oxidoreductase activity"/>
    <property type="evidence" value="ECO:0007669"/>
    <property type="project" value="UniProtKB-KW"/>
</dbReference>
<feature type="domain" description="FAD dependent oxidoreductase" evidence="3">
    <location>
        <begin position="11"/>
        <end position="355"/>
    </location>
</feature>
<dbReference type="SUPFAM" id="SSF51905">
    <property type="entry name" value="FAD/NAD(P)-binding domain"/>
    <property type="match status" value="1"/>
</dbReference>
<dbReference type="Gene3D" id="3.50.50.60">
    <property type="entry name" value="FAD/NAD(P)-binding domain"/>
    <property type="match status" value="1"/>
</dbReference>
<proteinExistence type="predicted"/>
<feature type="transmembrane region" description="Helical" evidence="2">
    <location>
        <begin position="12"/>
        <end position="29"/>
    </location>
</feature>